<dbReference type="AlphaFoldDB" id="A0A4U8YKG0"/>
<gene>
    <name evidence="5" type="ORF">MSL71_14950</name>
</gene>
<keyword evidence="2" id="KW-0812">Transmembrane</keyword>
<reference evidence="5 6" key="1">
    <citation type="submission" date="2019-03" db="EMBL/GenBank/DDBJ databases">
        <authorList>
            <person name="Nijsse B."/>
        </authorList>
    </citation>
    <scope>NUCLEOTIDE SEQUENCE [LARGE SCALE GENOMIC DNA]</scope>
    <source>
        <strain evidence="5">Desulfoluna butyratoxydans MSL71</strain>
    </source>
</reference>
<feature type="domain" description="Tip attachment protein J" evidence="3">
    <location>
        <begin position="481"/>
        <end position="636"/>
    </location>
</feature>
<dbReference type="Pfam" id="PF24801">
    <property type="entry name" value="FNIII-A_GpJ"/>
    <property type="match status" value="1"/>
</dbReference>
<dbReference type="RefSeq" id="WP_180138339.1">
    <property type="nucleotide sequence ID" value="NZ_CAADHO010000002.1"/>
</dbReference>
<feature type="domain" description="Tip attachment protein J HDII-ins2" evidence="4">
    <location>
        <begin position="244"/>
        <end position="359"/>
    </location>
</feature>
<dbReference type="PANTHER" id="PTHR36251:SF2">
    <property type="entry name" value="GIFSY-2 PROPHAGE HOST SPECIFICITY PROTEIN J, PHAGE LAMBDA"/>
    <property type="match status" value="1"/>
</dbReference>
<dbReference type="InterPro" id="IPR032876">
    <property type="entry name" value="J_dom"/>
</dbReference>
<evidence type="ECO:0000313" key="5">
    <source>
        <dbReference type="EMBL" id="VFQ43854.1"/>
    </source>
</evidence>
<evidence type="ECO:0000256" key="1">
    <source>
        <dbReference type="SAM" id="MobiDB-lite"/>
    </source>
</evidence>
<proteinExistence type="predicted"/>
<dbReference type="InterPro" id="IPR053171">
    <property type="entry name" value="Viral_Tip_Attach_Protein"/>
</dbReference>
<name>A0A4U8YKG0_9BACT</name>
<feature type="region of interest" description="Disordered" evidence="1">
    <location>
        <begin position="1236"/>
        <end position="1257"/>
    </location>
</feature>
<keyword evidence="2" id="KW-1133">Transmembrane helix</keyword>
<accession>A0A4U8YKG0</accession>
<sequence>MQVKIITNPLDKTEIEIREVDYTYQSVGSLFDALEVGDRMDFFPVVSGGRVEWDYIHTIDDEVIFVADLQGKATGIIAGAALIGLSLINPIAGTIYAAGFMSAGVGMVIGGIMGYLMPTPDVPTPDGTDNTPTYSWSGVQNIIGEGTTMPLVFGKHRVGGAIVEAFISGDKESGLSEKKYLNVISALSEGEIDSVVPGSIQLNKKDIELYGGIKHQVRTGTWDQTAMNGFSKIVRHHSLSRAVLKCNKPYIYKTNGVVDSAVLDVSFKALYKMDGQNLAKNTVKFDIEYILYEKRNDIPWTKHGTLVATAESRSQVEFRYNLAPLPTRDQYLIRITRKTPDAIKVTEACDANLAAVSEVENASLRYPHTALLGMQILATDQLSGAMPSITADVKGLKFRDVRDLEKAPAWTDNHANIIFGALTDHRFGLGRWFNEGMVDIESLKALADYCDEEATYKYWDSAIGAWKTKKEKRHAFNMVLDQPMKASEFIEMICASCRAMPYWSGDKLKFAIDRPSEPAQLFSMGNIIADSFEETYYGMLDVPNQIEATFYDEEDDFNRHTVVAVDKARMDEPTFSRQIQIKGTTKMSRIKRDTMFALKKARALGTSITFSAGVDAVVVEPGDVFLFQHHTPEYGLAGGRIKKVLQSSVLLDTPAEVEQGVQYCLRIRRRDNTQKVYNLVAELTGETREIKINETPQCAVGDVYAFGVIKKEAKPYRVTSITKKTDNTVEVSGEVYNESIYTEDDSIEVEDVRYSSLGITQRYELDGTAEDPIPIKLADNPAVQTSHYDQPPYVDKIELTESVEIVNQQVVSNIHIDFAPVSMPDNSLAKIVRYEILWSTDGKNWSGERAIGSKHVLRNMPIRKKIYILVRPWTQYGVTNYIDMSDSRLRWEITPTGEPPVPDNVQDFYVTQVGRDLKFTWLPVENTVIDRYEVRLGDWTLGQKVGFTKNGHLTIPVKGIGKKKYFIKARNTSGVWSYLPSIYEVDVVSPPAQNILLRLDQRKDSWPGAMKNMEKMIEGGLRLPPGIKYGRYLTPLIRHGAMVRARSSVDIQLASVAFDKTIWENAFGTWDERNGPWEILDDLDNIETDLEISYSTGLTENFIDVFRLDGNTLSEKGRTPCISKDLVYDEGCFHRGISQGVHTGLAYDISLPDAYTLRLRHTVGENPETGIVFTLGNDTGRLHIVAFPTGEFWLWDMSQQISVSLSPIQPKDDLAFGVTSNQSGQFTFFVHNMTEGESGSNSGQLNFSKPTQISVGA</sequence>
<evidence type="ECO:0000256" key="2">
    <source>
        <dbReference type="SAM" id="Phobius"/>
    </source>
</evidence>
<dbReference type="InterPro" id="IPR055385">
    <property type="entry name" value="GpJ_HDII-ins2"/>
</dbReference>
<evidence type="ECO:0000259" key="4">
    <source>
        <dbReference type="Pfam" id="PF24801"/>
    </source>
</evidence>
<feature type="transmembrane region" description="Helical" evidence="2">
    <location>
        <begin position="69"/>
        <end position="88"/>
    </location>
</feature>
<dbReference type="Proteomes" id="UP000507962">
    <property type="component" value="Unassembled WGS sequence"/>
</dbReference>
<protein>
    <submittedName>
        <fullName evidence="5">Tip attachment protein j</fullName>
    </submittedName>
</protein>
<keyword evidence="6" id="KW-1185">Reference proteome</keyword>
<dbReference type="Pfam" id="PF13550">
    <property type="entry name" value="Phage-tail_3"/>
    <property type="match status" value="1"/>
</dbReference>
<evidence type="ECO:0000313" key="6">
    <source>
        <dbReference type="Proteomes" id="UP000507962"/>
    </source>
</evidence>
<organism evidence="5 6">
    <name type="scientific">Desulfoluna butyratoxydans</name>
    <dbReference type="NCBI Taxonomy" id="231438"/>
    <lineage>
        <taxon>Bacteria</taxon>
        <taxon>Pseudomonadati</taxon>
        <taxon>Thermodesulfobacteriota</taxon>
        <taxon>Desulfobacteria</taxon>
        <taxon>Desulfobacterales</taxon>
        <taxon>Desulfolunaceae</taxon>
        <taxon>Desulfoluna</taxon>
    </lineage>
</organism>
<evidence type="ECO:0000259" key="3">
    <source>
        <dbReference type="Pfam" id="PF13550"/>
    </source>
</evidence>
<keyword evidence="2" id="KW-0472">Membrane</keyword>
<dbReference type="PANTHER" id="PTHR36251">
    <property type="entry name" value="FELS-1 PROPHAGE HOST SPECIFICITY PROTEIN-RELATED"/>
    <property type="match status" value="1"/>
</dbReference>
<dbReference type="EMBL" id="CAADHO010000002">
    <property type="protein sequence ID" value="VFQ43854.1"/>
    <property type="molecule type" value="Genomic_DNA"/>
</dbReference>